<accession>A0AAN8S230</accession>
<sequence length="107" mass="12367">MPPPQNQEHRDPSEDGFTDDDEATPLTQDLYGGRIKQIDQTILLNNGILPTWYLDCYFKAESTLCQAEEESINASRRRNCVLAGLMREHQHKDSLNELPLYVRYIIT</sequence>
<protein>
    <submittedName>
        <fullName evidence="2">Uncharacterized protein</fullName>
    </submittedName>
</protein>
<name>A0AAN8S230_POLSC</name>
<gene>
    <name evidence="2" type="ORF">RUM43_009330</name>
</gene>
<comment type="caution">
    <text evidence="2">The sequence shown here is derived from an EMBL/GenBank/DDBJ whole genome shotgun (WGS) entry which is preliminary data.</text>
</comment>
<feature type="compositionally biased region" description="Acidic residues" evidence="1">
    <location>
        <begin position="14"/>
        <end position="23"/>
    </location>
</feature>
<reference evidence="2 3" key="1">
    <citation type="submission" date="2023-10" db="EMBL/GenBank/DDBJ databases">
        <title>Genomes of two closely related lineages of the louse Polyplax serrata with different host specificities.</title>
        <authorList>
            <person name="Martinu J."/>
            <person name="Tarabai H."/>
            <person name="Stefka J."/>
            <person name="Hypsa V."/>
        </authorList>
    </citation>
    <scope>NUCLEOTIDE SEQUENCE [LARGE SCALE GENOMIC DNA]</scope>
    <source>
        <strain evidence="2">HR10_N</strain>
    </source>
</reference>
<dbReference type="AlphaFoldDB" id="A0AAN8S230"/>
<dbReference type="EMBL" id="JAWJWE010000038">
    <property type="protein sequence ID" value="KAK6623478.1"/>
    <property type="molecule type" value="Genomic_DNA"/>
</dbReference>
<evidence type="ECO:0000313" key="2">
    <source>
        <dbReference type="EMBL" id="KAK6623478.1"/>
    </source>
</evidence>
<dbReference type="Proteomes" id="UP001372834">
    <property type="component" value="Unassembled WGS sequence"/>
</dbReference>
<proteinExistence type="predicted"/>
<organism evidence="2 3">
    <name type="scientific">Polyplax serrata</name>
    <name type="common">Common mouse louse</name>
    <dbReference type="NCBI Taxonomy" id="468196"/>
    <lineage>
        <taxon>Eukaryota</taxon>
        <taxon>Metazoa</taxon>
        <taxon>Ecdysozoa</taxon>
        <taxon>Arthropoda</taxon>
        <taxon>Hexapoda</taxon>
        <taxon>Insecta</taxon>
        <taxon>Pterygota</taxon>
        <taxon>Neoptera</taxon>
        <taxon>Paraneoptera</taxon>
        <taxon>Psocodea</taxon>
        <taxon>Troctomorpha</taxon>
        <taxon>Phthiraptera</taxon>
        <taxon>Anoplura</taxon>
        <taxon>Polyplacidae</taxon>
        <taxon>Polyplax</taxon>
    </lineage>
</organism>
<evidence type="ECO:0000256" key="1">
    <source>
        <dbReference type="SAM" id="MobiDB-lite"/>
    </source>
</evidence>
<feature type="region of interest" description="Disordered" evidence="1">
    <location>
        <begin position="1"/>
        <end position="26"/>
    </location>
</feature>
<evidence type="ECO:0000313" key="3">
    <source>
        <dbReference type="Proteomes" id="UP001372834"/>
    </source>
</evidence>